<name>A0A0B7AX49_9EUPU</name>
<feature type="non-terminal residue" evidence="2">
    <location>
        <position position="1"/>
    </location>
</feature>
<accession>A0A0B7AX49</accession>
<protein>
    <submittedName>
        <fullName evidence="2">Uncharacterized protein</fullName>
    </submittedName>
</protein>
<dbReference type="EMBL" id="HACG01038689">
    <property type="protein sequence ID" value="CEK85554.1"/>
    <property type="molecule type" value="Transcribed_RNA"/>
</dbReference>
<evidence type="ECO:0000313" key="2">
    <source>
        <dbReference type="EMBL" id="CEK85554.1"/>
    </source>
</evidence>
<feature type="chain" id="PRO_5013220936" evidence="1">
    <location>
        <begin position="16"/>
        <end position="83"/>
    </location>
</feature>
<organism evidence="2">
    <name type="scientific">Arion vulgaris</name>
    <dbReference type="NCBI Taxonomy" id="1028688"/>
    <lineage>
        <taxon>Eukaryota</taxon>
        <taxon>Metazoa</taxon>
        <taxon>Spiralia</taxon>
        <taxon>Lophotrochozoa</taxon>
        <taxon>Mollusca</taxon>
        <taxon>Gastropoda</taxon>
        <taxon>Heterobranchia</taxon>
        <taxon>Euthyneura</taxon>
        <taxon>Panpulmonata</taxon>
        <taxon>Eupulmonata</taxon>
        <taxon>Stylommatophora</taxon>
        <taxon>Helicina</taxon>
        <taxon>Arionoidea</taxon>
        <taxon>Arionidae</taxon>
        <taxon>Arion</taxon>
    </lineage>
</organism>
<keyword evidence="1" id="KW-0732">Signal</keyword>
<feature type="signal peptide" evidence="1">
    <location>
        <begin position="1"/>
        <end position="15"/>
    </location>
</feature>
<sequence length="83" mass="9414">RMVAVMHSLSSAVCAVHMSLQPMNSCPIWTLFMEGQSIPAIVEKYSLGKSLYLLISRNVPYLWQKEVCETMLMQPEIALEINI</sequence>
<evidence type="ECO:0000256" key="1">
    <source>
        <dbReference type="SAM" id="SignalP"/>
    </source>
</evidence>
<reference evidence="2" key="1">
    <citation type="submission" date="2014-12" db="EMBL/GenBank/DDBJ databases">
        <title>Insight into the proteome of Arion vulgaris.</title>
        <authorList>
            <person name="Aradska J."/>
            <person name="Bulat T."/>
            <person name="Smidak R."/>
            <person name="Sarate P."/>
            <person name="Gangsoo J."/>
            <person name="Sialana F."/>
            <person name="Bilban M."/>
            <person name="Lubec G."/>
        </authorList>
    </citation>
    <scope>NUCLEOTIDE SEQUENCE</scope>
    <source>
        <tissue evidence="2">Skin</tissue>
    </source>
</reference>
<dbReference type="AlphaFoldDB" id="A0A0B7AX49"/>
<proteinExistence type="predicted"/>
<gene>
    <name evidence="2" type="primary">ORF148807</name>
</gene>